<name>A0A2I1DIA2_9PROT</name>
<dbReference type="PRINTS" id="PR00502">
    <property type="entry name" value="NUDIXFAMILY"/>
</dbReference>
<dbReference type="Proteomes" id="UP000234329">
    <property type="component" value="Unassembled WGS sequence"/>
</dbReference>
<gene>
    <name evidence="6" type="ORF">B1757_14010</name>
</gene>
<evidence type="ECO:0000256" key="1">
    <source>
        <dbReference type="ARBA" id="ARBA00022801"/>
    </source>
</evidence>
<comment type="similarity">
    <text evidence="4">Belongs to the Nudix hydrolase family.</text>
</comment>
<dbReference type="GO" id="GO:0046656">
    <property type="term" value="P:folic acid biosynthetic process"/>
    <property type="evidence" value="ECO:0007669"/>
    <property type="project" value="InterPro"/>
</dbReference>
<proteinExistence type="inferred from homology"/>
<feature type="domain" description="Nudix hydrolase" evidence="5">
    <location>
        <begin position="1"/>
        <end position="140"/>
    </location>
</feature>
<evidence type="ECO:0000256" key="4">
    <source>
        <dbReference type="RuleBase" id="RU003476"/>
    </source>
</evidence>
<dbReference type="InterPro" id="IPR003564">
    <property type="entry name" value="DHNTPase"/>
</dbReference>
<feature type="binding site" evidence="3">
    <location>
        <position position="54"/>
    </location>
    <ligand>
        <name>Mg(2+)</name>
        <dbReference type="ChEBI" id="CHEBI:18420"/>
    </ligand>
</feature>
<feature type="binding site" evidence="2">
    <location>
        <position position="127"/>
    </location>
    <ligand>
        <name>substrate</name>
    </ligand>
</feature>
<dbReference type="InterPro" id="IPR020084">
    <property type="entry name" value="NUDIX_hydrolase_CS"/>
</dbReference>
<dbReference type="GO" id="GO:0046872">
    <property type="term" value="F:metal ion binding"/>
    <property type="evidence" value="ECO:0007669"/>
    <property type="project" value="UniProtKB-KW"/>
</dbReference>
<keyword evidence="3" id="KW-0460">Magnesium</keyword>
<dbReference type="Pfam" id="PF00293">
    <property type="entry name" value="NUDIX"/>
    <property type="match status" value="1"/>
</dbReference>
<keyword evidence="3" id="KW-0479">Metal-binding</keyword>
<evidence type="ECO:0000256" key="2">
    <source>
        <dbReference type="PIRSR" id="PIRSR603564-1"/>
    </source>
</evidence>
<feature type="binding site" evidence="2">
    <location>
        <position position="34"/>
    </location>
    <ligand>
        <name>substrate</name>
    </ligand>
</feature>
<dbReference type="FunCoup" id="A0A2I1DIA2">
    <property type="interactions" value="102"/>
</dbReference>
<dbReference type="InterPro" id="IPR000086">
    <property type="entry name" value="NUDIX_hydrolase_dom"/>
</dbReference>
<keyword evidence="7" id="KW-1185">Reference proteome</keyword>
<dbReference type="RefSeq" id="WP_101538921.1">
    <property type="nucleotide sequence ID" value="NZ_MXAV01000055.1"/>
</dbReference>
<protein>
    <submittedName>
        <fullName evidence="6">Dihydroneopterin triphosphate diphosphatase</fullName>
    </submittedName>
</protein>
<dbReference type="InterPro" id="IPR020476">
    <property type="entry name" value="Nudix_hydrolase"/>
</dbReference>
<feature type="binding site" evidence="2">
    <location>
        <position position="23"/>
    </location>
    <ligand>
        <name>substrate</name>
    </ligand>
</feature>
<dbReference type="PANTHER" id="PTHR43046:SF14">
    <property type="entry name" value="MUTT_NUDIX FAMILY PROTEIN"/>
    <property type="match status" value="1"/>
</dbReference>
<dbReference type="PANTHER" id="PTHR43046">
    <property type="entry name" value="GDP-MANNOSE MANNOSYL HYDROLASE"/>
    <property type="match status" value="1"/>
</dbReference>
<dbReference type="Gene3D" id="3.90.79.10">
    <property type="entry name" value="Nucleoside Triphosphate Pyrophosphohydrolase"/>
    <property type="match status" value="1"/>
</dbReference>
<dbReference type="NCBIfam" id="NF006961">
    <property type="entry name" value="PRK09438.1"/>
    <property type="match status" value="1"/>
</dbReference>
<dbReference type="EMBL" id="MXAV01000055">
    <property type="protein sequence ID" value="PKY09598.1"/>
    <property type="molecule type" value="Genomic_DNA"/>
</dbReference>
<comment type="caution">
    <text evidence="6">The sequence shown here is derived from an EMBL/GenBank/DDBJ whole genome shotgun (WGS) entry which is preliminary data.</text>
</comment>
<reference evidence="6 7" key="1">
    <citation type="submission" date="2017-03" db="EMBL/GenBank/DDBJ databases">
        <title>Draft genime sequence of the acidophilic sulfur-oxidizing bacterium Acidithiobacillus sp. SH, isolated from seawater.</title>
        <authorList>
            <person name="Sharmin S."/>
            <person name="Tokuhisa M."/>
            <person name="Kanao T."/>
            <person name="Kamimura K."/>
        </authorList>
    </citation>
    <scope>NUCLEOTIDE SEQUENCE [LARGE SCALE GENOMIC DNA]</scope>
    <source>
        <strain evidence="6 7">SH</strain>
    </source>
</reference>
<dbReference type="InterPro" id="IPR015797">
    <property type="entry name" value="NUDIX_hydrolase-like_dom_sf"/>
</dbReference>
<evidence type="ECO:0000313" key="7">
    <source>
        <dbReference type="Proteomes" id="UP000234329"/>
    </source>
</evidence>
<evidence type="ECO:0000259" key="5">
    <source>
        <dbReference type="PROSITE" id="PS51462"/>
    </source>
</evidence>
<feature type="binding site" evidence="2">
    <location>
        <position position="3"/>
    </location>
    <ligand>
        <name>substrate</name>
    </ligand>
</feature>
<dbReference type="PROSITE" id="PS51462">
    <property type="entry name" value="NUDIX"/>
    <property type="match status" value="1"/>
</dbReference>
<sequence>MFKIPESVLVMIYSGEQVLLLERAQPEGFWQSVTGSLEPGESWRDAAVRELHEETGFSAENVVDTGVRNRFPIVPPWRERYAPEVEFNEERIFTLALSAPEPPQLQPQEHLRFAWLPAAEAARRTGSWTNRDAIYRQFGTFLDAGQAAS</sequence>
<dbReference type="GO" id="GO:0008828">
    <property type="term" value="F:dATP diphosphatase activity"/>
    <property type="evidence" value="ECO:0007669"/>
    <property type="project" value="InterPro"/>
</dbReference>
<dbReference type="GO" id="GO:0019177">
    <property type="term" value="F:dihydroneopterin triphosphate pyrophosphohydrolase activity"/>
    <property type="evidence" value="ECO:0007669"/>
    <property type="project" value="InterPro"/>
</dbReference>
<dbReference type="SUPFAM" id="SSF55811">
    <property type="entry name" value="Nudix"/>
    <property type="match status" value="1"/>
</dbReference>
<dbReference type="InParanoid" id="A0A2I1DIA2"/>
<dbReference type="PRINTS" id="PR01404">
    <property type="entry name" value="NPPPHYDRLASE"/>
</dbReference>
<dbReference type="AlphaFoldDB" id="A0A2I1DIA2"/>
<dbReference type="PROSITE" id="PS00893">
    <property type="entry name" value="NUDIX_BOX"/>
    <property type="match status" value="1"/>
</dbReference>
<feature type="binding site" evidence="3">
    <location>
        <position position="109"/>
    </location>
    <ligand>
        <name>Mg(2+)</name>
        <dbReference type="ChEBI" id="CHEBI:18420"/>
    </ligand>
</feature>
<accession>A0A2I1DIA2</accession>
<organism evidence="6 7">
    <name type="scientific">Acidithiobacillus marinus</name>
    <dbReference type="NCBI Taxonomy" id="187490"/>
    <lineage>
        <taxon>Bacteria</taxon>
        <taxon>Pseudomonadati</taxon>
        <taxon>Pseudomonadota</taxon>
        <taxon>Acidithiobacillia</taxon>
        <taxon>Acidithiobacillales</taxon>
        <taxon>Acidithiobacillaceae</taxon>
        <taxon>Acidithiobacillus</taxon>
    </lineage>
</organism>
<dbReference type="OrthoDB" id="7066556at2"/>
<feature type="binding site" evidence="3">
    <location>
        <position position="50"/>
    </location>
    <ligand>
        <name>Mg(2+)</name>
        <dbReference type="ChEBI" id="CHEBI:18420"/>
    </ligand>
</feature>
<keyword evidence="1 4" id="KW-0378">Hydrolase</keyword>
<evidence type="ECO:0000256" key="3">
    <source>
        <dbReference type="PIRSR" id="PIRSR603564-2"/>
    </source>
</evidence>
<evidence type="ECO:0000313" key="6">
    <source>
        <dbReference type="EMBL" id="PKY09598.1"/>
    </source>
</evidence>
<dbReference type="CDD" id="cd04664">
    <property type="entry name" value="NUDIX_DHNTPase_like"/>
    <property type="match status" value="1"/>
</dbReference>
<comment type="cofactor">
    <cofactor evidence="3">
        <name>Mg(2+)</name>
        <dbReference type="ChEBI" id="CHEBI:18420"/>
    </cofactor>
    <text evidence="3">Binds 1 Mg(2+) ion per subunit.</text>
</comment>